<evidence type="ECO:0000256" key="2">
    <source>
        <dbReference type="ARBA" id="ARBA00022448"/>
    </source>
</evidence>
<keyword evidence="3" id="KW-0732">Signal</keyword>
<dbReference type="CDD" id="cd00995">
    <property type="entry name" value="PBP2_NikA_DppA_OppA_like"/>
    <property type="match status" value="1"/>
</dbReference>
<evidence type="ECO:0000313" key="5">
    <source>
        <dbReference type="EMBL" id="GAI96021.1"/>
    </source>
</evidence>
<dbReference type="EMBL" id="BARW01024799">
    <property type="protein sequence ID" value="GAI96021.1"/>
    <property type="molecule type" value="Genomic_DNA"/>
</dbReference>
<evidence type="ECO:0000256" key="3">
    <source>
        <dbReference type="ARBA" id="ARBA00022729"/>
    </source>
</evidence>
<dbReference type="PANTHER" id="PTHR30290">
    <property type="entry name" value="PERIPLASMIC BINDING COMPONENT OF ABC TRANSPORTER"/>
    <property type="match status" value="1"/>
</dbReference>
<feature type="non-terminal residue" evidence="5">
    <location>
        <position position="262"/>
    </location>
</feature>
<dbReference type="InterPro" id="IPR000914">
    <property type="entry name" value="SBP_5_dom"/>
</dbReference>
<protein>
    <recommendedName>
        <fullName evidence="4">Solute-binding protein family 5 domain-containing protein</fullName>
    </recommendedName>
</protein>
<evidence type="ECO:0000259" key="4">
    <source>
        <dbReference type="Pfam" id="PF00496"/>
    </source>
</evidence>
<comment type="caution">
    <text evidence="5">The sequence shown here is derived from an EMBL/GenBank/DDBJ whole genome shotgun (WGS) entry which is preliminary data.</text>
</comment>
<accession>X1TXE1</accession>
<dbReference type="GO" id="GO:1904680">
    <property type="term" value="F:peptide transmembrane transporter activity"/>
    <property type="evidence" value="ECO:0007669"/>
    <property type="project" value="TreeGrafter"/>
</dbReference>
<dbReference type="AlphaFoldDB" id="X1TXE1"/>
<dbReference type="Pfam" id="PF00496">
    <property type="entry name" value="SBP_bac_5"/>
    <property type="match status" value="1"/>
</dbReference>
<dbReference type="SUPFAM" id="SSF53850">
    <property type="entry name" value="Periplasmic binding protein-like II"/>
    <property type="match status" value="1"/>
</dbReference>
<organism evidence="5">
    <name type="scientific">marine sediment metagenome</name>
    <dbReference type="NCBI Taxonomy" id="412755"/>
    <lineage>
        <taxon>unclassified sequences</taxon>
        <taxon>metagenomes</taxon>
        <taxon>ecological metagenomes</taxon>
    </lineage>
</organism>
<dbReference type="Gene3D" id="3.40.190.10">
    <property type="entry name" value="Periplasmic binding protein-like II"/>
    <property type="match status" value="1"/>
</dbReference>
<name>X1TXE1_9ZZZZ</name>
<sequence length="262" mass="29987">YFPFLLLGDIEKYGPRGTNEYGFQAEQIALERFLGGSVAESWEWAGPLTLVFHIRQGVMWTGNAHIGMEPRELTAHDVEFSINRILGNFDEYGLTGFDYIDSVTATDRYTVVVELNKYSADWSFHFGYGWLMPIYSEETVEAGATDWQNQVGTGPFILMEFVEGSHAIYERNPNYWDTTIIDGVEYDLPFIDKLVFPVIVDDTTRIAALRAGDVDWHSNVPIMYSDTLTATSPELIQERYLESYTMMMSLMVNQKPFTDRNV</sequence>
<keyword evidence="2" id="KW-0813">Transport</keyword>
<feature type="domain" description="Solute-binding protein family 5" evidence="4">
    <location>
        <begin position="37"/>
        <end position="262"/>
    </location>
</feature>
<feature type="non-terminal residue" evidence="5">
    <location>
        <position position="1"/>
    </location>
</feature>
<proteinExistence type="inferred from homology"/>
<comment type="similarity">
    <text evidence="1">Belongs to the bacterial solute-binding protein 5 family.</text>
</comment>
<reference evidence="5" key="1">
    <citation type="journal article" date="2014" name="Front. Microbiol.">
        <title>High frequency of phylogenetically diverse reductive dehalogenase-homologous genes in deep subseafloor sedimentary metagenomes.</title>
        <authorList>
            <person name="Kawai M."/>
            <person name="Futagami T."/>
            <person name="Toyoda A."/>
            <person name="Takaki Y."/>
            <person name="Nishi S."/>
            <person name="Hori S."/>
            <person name="Arai W."/>
            <person name="Tsubouchi T."/>
            <person name="Morono Y."/>
            <person name="Uchiyama I."/>
            <person name="Ito T."/>
            <person name="Fujiyama A."/>
            <person name="Inagaki F."/>
            <person name="Takami H."/>
        </authorList>
    </citation>
    <scope>NUCLEOTIDE SEQUENCE</scope>
    <source>
        <strain evidence="5">Expedition CK06-06</strain>
    </source>
</reference>
<dbReference type="InterPro" id="IPR039424">
    <property type="entry name" value="SBP_5"/>
</dbReference>
<evidence type="ECO:0000256" key="1">
    <source>
        <dbReference type="ARBA" id="ARBA00005695"/>
    </source>
</evidence>
<dbReference type="PANTHER" id="PTHR30290:SF9">
    <property type="entry name" value="OLIGOPEPTIDE-BINDING PROTEIN APPA"/>
    <property type="match status" value="1"/>
</dbReference>
<dbReference type="GO" id="GO:0015833">
    <property type="term" value="P:peptide transport"/>
    <property type="evidence" value="ECO:0007669"/>
    <property type="project" value="TreeGrafter"/>
</dbReference>
<gene>
    <name evidence="5" type="ORF">S12H4_40801</name>
</gene>